<proteinExistence type="predicted"/>
<name>A0A8U0IGG7_9EURY</name>
<dbReference type="EMBL" id="CP096658">
    <property type="protein sequence ID" value="UPV99775.1"/>
    <property type="molecule type" value="Genomic_DNA"/>
</dbReference>
<protein>
    <submittedName>
        <fullName evidence="1">Uncharacterized protein</fullName>
    </submittedName>
</protein>
<dbReference type="Proteomes" id="UP000830434">
    <property type="component" value="Chromosome"/>
</dbReference>
<organism evidence="1 2">
    <name type="scientific">Halorussus gelatinilyticus</name>
    <dbReference type="NCBI Taxonomy" id="2937524"/>
    <lineage>
        <taxon>Archaea</taxon>
        <taxon>Methanobacteriati</taxon>
        <taxon>Methanobacteriota</taxon>
        <taxon>Stenosarchaea group</taxon>
        <taxon>Halobacteria</taxon>
        <taxon>Halobacteriales</taxon>
        <taxon>Haladaptataceae</taxon>
        <taxon>Halorussus</taxon>
    </lineage>
</organism>
<dbReference type="KEGG" id="haxz:M0R88_14800"/>
<dbReference type="RefSeq" id="WP_248654266.1">
    <property type="nucleotide sequence ID" value="NZ_CP096658.1"/>
</dbReference>
<gene>
    <name evidence="1" type="ORF">M0R88_14800</name>
</gene>
<accession>A0A8U0IGG7</accession>
<dbReference type="AlphaFoldDB" id="A0A8U0IGG7"/>
<keyword evidence="2" id="KW-1185">Reference proteome</keyword>
<evidence type="ECO:0000313" key="2">
    <source>
        <dbReference type="Proteomes" id="UP000830434"/>
    </source>
</evidence>
<dbReference type="GeneID" id="72191149"/>
<reference evidence="1" key="1">
    <citation type="submission" date="2022-04" db="EMBL/GenBank/DDBJ databases">
        <title>Diverse halophilic archaea isolated from saline environments.</title>
        <authorList>
            <person name="Cui H.-L."/>
        </authorList>
    </citation>
    <scope>NUCLEOTIDE SEQUENCE</scope>
    <source>
        <strain evidence="1">XZYJT40</strain>
    </source>
</reference>
<evidence type="ECO:0000313" key="1">
    <source>
        <dbReference type="EMBL" id="UPV99775.1"/>
    </source>
</evidence>
<sequence length="52" mass="5933">MTTNESTHVDGTRVTEQNRAVEALTKALETEDLDEKDYQIREALQLLALENE</sequence>